<evidence type="ECO:0000313" key="1">
    <source>
        <dbReference type="EMBL" id="KAD3641537.1"/>
    </source>
</evidence>
<dbReference type="EMBL" id="SZYD01000015">
    <property type="protein sequence ID" value="KAD3641537.1"/>
    <property type="molecule type" value="Genomic_DNA"/>
</dbReference>
<name>A0A5N6MPS4_9ASTR</name>
<gene>
    <name evidence="1" type="ORF">E3N88_30761</name>
</gene>
<dbReference type="Proteomes" id="UP000326396">
    <property type="component" value="Linkage Group LG5"/>
</dbReference>
<sequence>MAPQTLFGKIILEAALSAENDRLIGHKGGSSTTMLQQSCHYQYVPQHPIVHLVAPQESSSVNCCKVTCCSVVVGSSTTFAAVLEMVPQKLLAEVLSMEAALSTEKERLAGQKGGSSSPMMQQSCHYQYVPQHPVHLVAPKESSSTANCCKATCCRSVVVGS</sequence>
<dbReference type="OrthoDB" id="1718651at2759"/>
<accession>A0A5N6MPS4</accession>
<reference evidence="1 2" key="1">
    <citation type="submission" date="2019-05" db="EMBL/GenBank/DDBJ databases">
        <title>Mikania micrantha, genome provides insights into the molecular mechanism of rapid growth.</title>
        <authorList>
            <person name="Liu B."/>
        </authorList>
    </citation>
    <scope>NUCLEOTIDE SEQUENCE [LARGE SCALE GENOMIC DNA]</scope>
    <source>
        <strain evidence="1">NLD-2019</strain>
        <tissue evidence="1">Leaf</tissue>
    </source>
</reference>
<organism evidence="1 2">
    <name type="scientific">Mikania micrantha</name>
    <name type="common">bitter vine</name>
    <dbReference type="NCBI Taxonomy" id="192012"/>
    <lineage>
        <taxon>Eukaryota</taxon>
        <taxon>Viridiplantae</taxon>
        <taxon>Streptophyta</taxon>
        <taxon>Embryophyta</taxon>
        <taxon>Tracheophyta</taxon>
        <taxon>Spermatophyta</taxon>
        <taxon>Magnoliopsida</taxon>
        <taxon>eudicotyledons</taxon>
        <taxon>Gunneridae</taxon>
        <taxon>Pentapetalae</taxon>
        <taxon>asterids</taxon>
        <taxon>campanulids</taxon>
        <taxon>Asterales</taxon>
        <taxon>Asteraceae</taxon>
        <taxon>Asteroideae</taxon>
        <taxon>Heliantheae alliance</taxon>
        <taxon>Eupatorieae</taxon>
        <taxon>Mikania</taxon>
    </lineage>
</organism>
<protein>
    <submittedName>
        <fullName evidence="1">Uncharacterized protein</fullName>
    </submittedName>
</protein>
<proteinExistence type="predicted"/>
<dbReference type="AlphaFoldDB" id="A0A5N6MPS4"/>
<comment type="caution">
    <text evidence="1">The sequence shown here is derived from an EMBL/GenBank/DDBJ whole genome shotgun (WGS) entry which is preliminary data.</text>
</comment>
<evidence type="ECO:0000313" key="2">
    <source>
        <dbReference type="Proteomes" id="UP000326396"/>
    </source>
</evidence>
<keyword evidence="2" id="KW-1185">Reference proteome</keyword>